<evidence type="ECO:0000256" key="1">
    <source>
        <dbReference type="SAM" id="MobiDB-lite"/>
    </source>
</evidence>
<dbReference type="InterPro" id="IPR016181">
    <property type="entry name" value="Acyl_CoA_acyltransferase"/>
</dbReference>
<sequence length="137" mass="14748">PWERAFEVRTYRDADREGVTALWAGIFVGGYEAPHNDPAVSIDLKTAYDPELFLVAVDGSHLVGTVMGGYDGHRGWIYVAGGRRERAPQGDRDRADGRGGTEAEGPGLPQGEPAGDAGQRRESCSSTRSWGSRSRTG</sequence>
<dbReference type="Proteomes" id="UP001174909">
    <property type="component" value="Unassembled WGS sequence"/>
</dbReference>
<feature type="compositionally biased region" description="Low complexity" evidence="1">
    <location>
        <begin position="124"/>
        <end position="137"/>
    </location>
</feature>
<dbReference type="SUPFAM" id="SSF55729">
    <property type="entry name" value="Acyl-CoA N-acyltransferases (Nat)"/>
    <property type="match status" value="1"/>
</dbReference>
<gene>
    <name evidence="2" type="ORF">GBAR_LOCUS14799</name>
</gene>
<feature type="region of interest" description="Disordered" evidence="1">
    <location>
        <begin position="81"/>
        <end position="137"/>
    </location>
</feature>
<reference evidence="2" key="1">
    <citation type="submission" date="2023-03" db="EMBL/GenBank/DDBJ databases">
        <authorList>
            <person name="Steffen K."/>
            <person name="Cardenas P."/>
        </authorList>
    </citation>
    <scope>NUCLEOTIDE SEQUENCE</scope>
</reference>
<evidence type="ECO:0000313" key="2">
    <source>
        <dbReference type="EMBL" id="CAI8025660.1"/>
    </source>
</evidence>
<name>A0AA35WT27_GEOBA</name>
<dbReference type="AlphaFoldDB" id="A0AA35WT27"/>
<organism evidence="2 3">
    <name type="scientific">Geodia barretti</name>
    <name type="common">Barrett's horny sponge</name>
    <dbReference type="NCBI Taxonomy" id="519541"/>
    <lineage>
        <taxon>Eukaryota</taxon>
        <taxon>Metazoa</taxon>
        <taxon>Porifera</taxon>
        <taxon>Demospongiae</taxon>
        <taxon>Heteroscleromorpha</taxon>
        <taxon>Tetractinellida</taxon>
        <taxon>Astrophorina</taxon>
        <taxon>Geodiidae</taxon>
        <taxon>Geodia</taxon>
    </lineage>
</organism>
<dbReference type="EMBL" id="CASHTH010002173">
    <property type="protein sequence ID" value="CAI8025660.1"/>
    <property type="molecule type" value="Genomic_DNA"/>
</dbReference>
<accession>A0AA35WT27</accession>
<proteinExistence type="predicted"/>
<comment type="caution">
    <text evidence="2">The sequence shown here is derived from an EMBL/GenBank/DDBJ whole genome shotgun (WGS) entry which is preliminary data.</text>
</comment>
<dbReference type="Gene3D" id="3.40.630.30">
    <property type="match status" value="1"/>
</dbReference>
<evidence type="ECO:0000313" key="3">
    <source>
        <dbReference type="Proteomes" id="UP001174909"/>
    </source>
</evidence>
<feature type="compositionally biased region" description="Basic and acidic residues" evidence="1">
    <location>
        <begin position="82"/>
        <end position="101"/>
    </location>
</feature>
<protein>
    <submittedName>
        <fullName evidence="2">Acetyltransferase ECA0875</fullName>
    </submittedName>
</protein>
<keyword evidence="3" id="KW-1185">Reference proteome</keyword>
<feature type="non-terminal residue" evidence="2">
    <location>
        <position position="1"/>
    </location>
</feature>